<dbReference type="RefSeq" id="WP_091396157.1">
    <property type="nucleotide sequence ID" value="NZ_FNQY01000007.1"/>
</dbReference>
<reference evidence="3 4" key="1">
    <citation type="submission" date="2016-10" db="EMBL/GenBank/DDBJ databases">
        <authorList>
            <person name="de Groot N.N."/>
        </authorList>
    </citation>
    <scope>NUCLEOTIDE SEQUENCE [LARGE SCALE GENOMIC DNA]</scope>
    <source>
        <strain evidence="3 4">Vu-144</strain>
    </source>
</reference>
<dbReference type="InterPro" id="IPR013783">
    <property type="entry name" value="Ig-like_fold"/>
</dbReference>
<dbReference type="InterPro" id="IPR026444">
    <property type="entry name" value="Secre_tail"/>
</dbReference>
<gene>
    <name evidence="3" type="ORF">SAMN05192529_10790</name>
</gene>
<keyword evidence="4" id="KW-1185">Reference proteome</keyword>
<dbReference type="STRING" id="551991.SAMN05192529_10790"/>
<organism evidence="3 4">
    <name type="scientific">Arachidicoccus rhizosphaerae</name>
    <dbReference type="NCBI Taxonomy" id="551991"/>
    <lineage>
        <taxon>Bacteria</taxon>
        <taxon>Pseudomonadati</taxon>
        <taxon>Bacteroidota</taxon>
        <taxon>Chitinophagia</taxon>
        <taxon>Chitinophagales</taxon>
        <taxon>Chitinophagaceae</taxon>
        <taxon>Arachidicoccus</taxon>
    </lineage>
</organism>
<keyword evidence="1" id="KW-0732">Signal</keyword>
<accession>A0A1H3Y3U6</accession>
<evidence type="ECO:0000313" key="3">
    <source>
        <dbReference type="EMBL" id="SEA06309.1"/>
    </source>
</evidence>
<feature type="chain" id="PRO_5011656374" evidence="1">
    <location>
        <begin position="31"/>
        <end position="765"/>
    </location>
</feature>
<name>A0A1H3Y3U6_9BACT</name>
<dbReference type="AlphaFoldDB" id="A0A1H3Y3U6"/>
<feature type="signal peptide" evidence="1">
    <location>
        <begin position="1"/>
        <end position="30"/>
    </location>
</feature>
<dbReference type="Proteomes" id="UP000199041">
    <property type="component" value="Unassembled WGS sequence"/>
</dbReference>
<sequence length="765" mass="79139">MKTFLLRNPKRILALASLAGVCGLIGTASAQTHLVREYANFQSTDATLLLASVTNPENAIDGNTQTYSTLDLTAEVLGLTHSTQYLGFSTDGTRDNLETISAGKTIYIKFSTSSDLVSALGNIEIGTFTMAPTGFLGAWVTTPTSVYTSTNLVTLLNGSGTNELAIVAPSNCNGVYIKLSAAVSLLSTTDLFHAYVLNSEAGNAGCPTNIDYLSGVEAASGVALANVTSTVADEANAFDNDDNTAATLSTGVNALSEAYLTDILSTPGKAGDSVRVVFNNPSGGVLNLDLLSGFTIQAYNGTTAVGDPVAVNSSLINLALLPGSTTKTIITAPVQGTSAGDFDRIKITYGGIAQTSSLLGNGTLAIYSMGVLVPAPQTNNVAHSTIYTYVGKSVTLTAAQNANNDAILWYDNPNGTGSTVSTTQTGLTAGTHNFYARSSRDGCTEGSANDTITVNVASILHNSLTNAAVGSPYTGKLDITVETDPNLPFTPVYKLSNIVGTLDDGTTINLSGIKSFNNIAMANIPAMYGSGPMSSLNANLFAADPLDGGLQMDEDGNISGTPTQEGTLHITATVTDVANSLDAGPIATDLVIGQALPVTLTNFDVKLDDNKNAVLSWTTESEQGSIRFDILRSNDGSNFATIGSVDAAGVSTHTKNYSFTDQNPGAKSYYKLSIVKADGIETSKTVSIAGGKVAGFSITPNPASNNLTITGISNIKSVSIYDASGRLVQTATNSSISVRNLSAGIYYVTVITTDGNKTNGKFIKK</sequence>
<evidence type="ECO:0000313" key="4">
    <source>
        <dbReference type="Proteomes" id="UP000199041"/>
    </source>
</evidence>
<protein>
    <submittedName>
        <fullName evidence="3">Por secretion system C-terminal sorting domain-containing protein</fullName>
    </submittedName>
</protein>
<dbReference type="Pfam" id="PF18962">
    <property type="entry name" value="Por_Secre_tail"/>
    <property type="match status" value="1"/>
</dbReference>
<dbReference type="Gene3D" id="2.60.40.10">
    <property type="entry name" value="Immunoglobulins"/>
    <property type="match status" value="2"/>
</dbReference>
<dbReference type="OrthoDB" id="600763at2"/>
<evidence type="ECO:0000259" key="2">
    <source>
        <dbReference type="Pfam" id="PF18962"/>
    </source>
</evidence>
<proteinExistence type="predicted"/>
<feature type="domain" description="Secretion system C-terminal sorting" evidence="2">
    <location>
        <begin position="700"/>
        <end position="763"/>
    </location>
</feature>
<dbReference type="NCBIfam" id="TIGR04183">
    <property type="entry name" value="Por_Secre_tail"/>
    <property type="match status" value="1"/>
</dbReference>
<dbReference type="EMBL" id="FNQY01000007">
    <property type="protein sequence ID" value="SEA06309.1"/>
    <property type="molecule type" value="Genomic_DNA"/>
</dbReference>
<evidence type="ECO:0000256" key="1">
    <source>
        <dbReference type="SAM" id="SignalP"/>
    </source>
</evidence>